<dbReference type="Proteomes" id="UP000092605">
    <property type="component" value="Unassembled WGS sequence"/>
</dbReference>
<keyword evidence="4" id="KW-1185">Reference proteome</keyword>
<proteinExistence type="predicted"/>
<dbReference type="STRING" id="1121328.JWYL7_0559"/>
<evidence type="ECO:0000313" key="3">
    <source>
        <dbReference type="Proteomes" id="UP000092605"/>
    </source>
</evidence>
<reference evidence="1 3" key="1">
    <citation type="submission" date="2016-02" db="EMBL/GenBank/DDBJ databases">
        <title>Draft genome sequence for Clostridium paradoxum JW-YL-7.</title>
        <authorList>
            <person name="Utturkar S.M."/>
            <person name="Lancaster A."/>
            <person name="Poole F.L."/>
            <person name="Adams M.W."/>
            <person name="Brown S.D."/>
        </authorList>
    </citation>
    <scope>NUCLEOTIDE SEQUENCE [LARGE SCALE GENOMIC DNA]</scope>
    <source>
        <strain evidence="1 3">JW-YL-7</strain>
    </source>
</reference>
<evidence type="ECO:0000313" key="4">
    <source>
        <dbReference type="Proteomes" id="UP000323392"/>
    </source>
</evidence>
<comment type="caution">
    <text evidence="1">The sequence shown here is derived from an EMBL/GenBank/DDBJ whole genome shotgun (WGS) entry which is preliminary data.</text>
</comment>
<dbReference type="EMBL" id="LSFY01000001">
    <property type="protein sequence ID" value="KXZ39484.1"/>
    <property type="molecule type" value="Genomic_DNA"/>
</dbReference>
<evidence type="ECO:0000313" key="2">
    <source>
        <dbReference type="EMBL" id="SHK49987.1"/>
    </source>
</evidence>
<dbReference type="Proteomes" id="UP000323392">
    <property type="component" value="Unassembled WGS sequence"/>
</dbReference>
<evidence type="ECO:0000313" key="1">
    <source>
        <dbReference type="EMBL" id="KXZ39484.1"/>
    </source>
</evidence>
<accession>A0A150FPB7</accession>
<sequence>MNKEVAGNLTEIFIGNTKINGIDNATLNRLAEILDVTAFGDTHRRRIGGIKDSNISLSGNYLIDDAGQMDLIPGEIVTVKYYPQGAGQPGGKQIDMIVENFQESADVGGKVTFSSSLSGTSPVTKIV</sequence>
<dbReference type="OrthoDB" id="3387635at2"/>
<reference evidence="2 4" key="2">
    <citation type="submission" date="2016-11" db="EMBL/GenBank/DDBJ databases">
        <authorList>
            <person name="Varghese N."/>
            <person name="Submissions S."/>
        </authorList>
    </citation>
    <scope>NUCLEOTIDE SEQUENCE [LARGE SCALE GENOMIC DNA]</scope>
    <source>
        <strain evidence="2 4">DSM 7308</strain>
    </source>
</reference>
<name>A0A150FPB7_CLOPD</name>
<dbReference type="RefSeq" id="WP_066068746.1">
    <property type="nucleotide sequence ID" value="NZ_FRBG01000002.1"/>
</dbReference>
<dbReference type="PATRIC" id="fig|1121328.3.peg.559"/>
<dbReference type="AlphaFoldDB" id="A0A150FPB7"/>
<dbReference type="EMBL" id="FRBG01000002">
    <property type="protein sequence ID" value="SHK49987.1"/>
    <property type="molecule type" value="Genomic_DNA"/>
</dbReference>
<organism evidence="1 3">
    <name type="scientific">Alkalithermobacter thermoalcaliphilus JW-YL-7 = DSM 7308</name>
    <dbReference type="NCBI Taxonomy" id="1121328"/>
    <lineage>
        <taxon>Bacteria</taxon>
        <taxon>Bacillati</taxon>
        <taxon>Bacillota</taxon>
        <taxon>Clostridia</taxon>
        <taxon>Peptostreptococcales</taxon>
        <taxon>Tepidibacteraceae</taxon>
        <taxon>Alkalithermobacter</taxon>
    </lineage>
</organism>
<protein>
    <submittedName>
        <fullName evidence="2">Predicted secreted protein</fullName>
    </submittedName>
</protein>
<gene>
    <name evidence="1" type="ORF">JWYL7_0559</name>
    <name evidence="2" type="ORF">SAMN05661008_00330</name>
</gene>